<proteinExistence type="predicted"/>
<accession>A0A9D4JP76</accession>
<organism evidence="1 2">
    <name type="scientific">Dreissena polymorpha</name>
    <name type="common">Zebra mussel</name>
    <name type="synonym">Mytilus polymorpha</name>
    <dbReference type="NCBI Taxonomy" id="45954"/>
    <lineage>
        <taxon>Eukaryota</taxon>
        <taxon>Metazoa</taxon>
        <taxon>Spiralia</taxon>
        <taxon>Lophotrochozoa</taxon>
        <taxon>Mollusca</taxon>
        <taxon>Bivalvia</taxon>
        <taxon>Autobranchia</taxon>
        <taxon>Heteroconchia</taxon>
        <taxon>Euheterodonta</taxon>
        <taxon>Imparidentia</taxon>
        <taxon>Neoheterodontei</taxon>
        <taxon>Myida</taxon>
        <taxon>Dreissenoidea</taxon>
        <taxon>Dreissenidae</taxon>
        <taxon>Dreissena</taxon>
    </lineage>
</organism>
<dbReference type="EMBL" id="JAIWYP010000006">
    <property type="protein sequence ID" value="KAH3814777.1"/>
    <property type="molecule type" value="Genomic_DNA"/>
</dbReference>
<sequence length="175" mass="20048">MDMFSDSEFRNWITASLAIKCVKDGMLPLIEYYCNKQSTDNIRNITLTQGLVSYTCNKCDITCLKPFHKPYECKYKKCDCKGKSKKACPQNEACGVMYDQIKASHVSNDPKWSNTKSTLWSTSPWEQMKCYIFTPGYEEKKNLCEADVTALLQICVNNRQINGLFYHNLGCLDAV</sequence>
<dbReference type="Pfam" id="PF15112">
    <property type="entry name" value="DUF4559"/>
    <property type="match status" value="1"/>
</dbReference>
<reference evidence="1" key="2">
    <citation type="submission" date="2020-11" db="EMBL/GenBank/DDBJ databases">
        <authorList>
            <person name="McCartney M.A."/>
            <person name="Auch B."/>
            <person name="Kono T."/>
            <person name="Mallez S."/>
            <person name="Becker A."/>
            <person name="Gohl D.M."/>
            <person name="Silverstein K.A.T."/>
            <person name="Koren S."/>
            <person name="Bechman K.B."/>
            <person name="Herman A."/>
            <person name="Abrahante J.E."/>
            <person name="Garbe J."/>
        </authorList>
    </citation>
    <scope>NUCLEOTIDE SEQUENCE</scope>
    <source>
        <strain evidence="1">Duluth1</strain>
        <tissue evidence="1">Whole animal</tissue>
    </source>
</reference>
<name>A0A9D4JP76_DREPO</name>
<reference evidence="1" key="1">
    <citation type="journal article" date="2019" name="bioRxiv">
        <title>The Genome of the Zebra Mussel, Dreissena polymorpha: A Resource for Invasive Species Research.</title>
        <authorList>
            <person name="McCartney M.A."/>
            <person name="Auch B."/>
            <person name="Kono T."/>
            <person name="Mallez S."/>
            <person name="Zhang Y."/>
            <person name="Obille A."/>
            <person name="Becker A."/>
            <person name="Abrahante J.E."/>
            <person name="Garbe J."/>
            <person name="Badalamenti J.P."/>
            <person name="Herman A."/>
            <person name="Mangelson H."/>
            <person name="Liachko I."/>
            <person name="Sullivan S."/>
            <person name="Sone E.D."/>
            <person name="Koren S."/>
            <person name="Silverstein K.A.T."/>
            <person name="Beckman K.B."/>
            <person name="Gohl D.M."/>
        </authorList>
    </citation>
    <scope>NUCLEOTIDE SEQUENCE</scope>
    <source>
        <strain evidence="1">Duluth1</strain>
        <tissue evidence="1">Whole animal</tissue>
    </source>
</reference>
<evidence type="ECO:0000313" key="1">
    <source>
        <dbReference type="EMBL" id="KAH3814777.1"/>
    </source>
</evidence>
<gene>
    <name evidence="1" type="ORF">DPMN_143287</name>
</gene>
<evidence type="ECO:0000313" key="2">
    <source>
        <dbReference type="Proteomes" id="UP000828390"/>
    </source>
</evidence>
<dbReference type="AlphaFoldDB" id="A0A9D4JP76"/>
<comment type="caution">
    <text evidence="1">The sequence shown here is derived from an EMBL/GenBank/DDBJ whole genome shotgun (WGS) entry which is preliminary data.</text>
</comment>
<dbReference type="Proteomes" id="UP000828390">
    <property type="component" value="Unassembled WGS sequence"/>
</dbReference>
<feature type="non-terminal residue" evidence="1">
    <location>
        <position position="175"/>
    </location>
</feature>
<protein>
    <submittedName>
        <fullName evidence="1">Uncharacterized protein</fullName>
    </submittedName>
</protein>
<dbReference type="InterPro" id="IPR027897">
    <property type="entry name" value="DUF4559"/>
</dbReference>
<keyword evidence="2" id="KW-1185">Reference proteome</keyword>